<dbReference type="KEGG" id="vde:111254671"/>
<organism evidence="2 3">
    <name type="scientific">Varroa destructor</name>
    <name type="common">Honeybee mite</name>
    <dbReference type="NCBI Taxonomy" id="109461"/>
    <lineage>
        <taxon>Eukaryota</taxon>
        <taxon>Metazoa</taxon>
        <taxon>Ecdysozoa</taxon>
        <taxon>Arthropoda</taxon>
        <taxon>Chelicerata</taxon>
        <taxon>Arachnida</taxon>
        <taxon>Acari</taxon>
        <taxon>Parasitiformes</taxon>
        <taxon>Mesostigmata</taxon>
        <taxon>Gamasina</taxon>
        <taxon>Dermanyssoidea</taxon>
        <taxon>Varroidae</taxon>
        <taxon>Varroa</taxon>
    </lineage>
</organism>
<feature type="chain" id="PRO_5029817678" evidence="1">
    <location>
        <begin position="25"/>
        <end position="125"/>
    </location>
</feature>
<dbReference type="RefSeq" id="XP_022671497.1">
    <property type="nucleotide sequence ID" value="XM_022815762.1"/>
</dbReference>
<dbReference type="OrthoDB" id="10359401at2759"/>
<keyword evidence="3" id="KW-1185">Reference proteome</keyword>
<dbReference type="EnsemblMetazoa" id="XM_022815762">
    <property type="protein sequence ID" value="XP_022671497"/>
    <property type="gene ID" value="LOC111254671"/>
</dbReference>
<proteinExistence type="predicted"/>
<dbReference type="GeneID" id="111254671"/>
<accession>A0A7M7KW48</accession>
<feature type="signal peptide" evidence="1">
    <location>
        <begin position="1"/>
        <end position="24"/>
    </location>
</feature>
<keyword evidence="1" id="KW-0732">Signal</keyword>
<evidence type="ECO:0000313" key="3">
    <source>
        <dbReference type="Proteomes" id="UP000594260"/>
    </source>
</evidence>
<dbReference type="AlphaFoldDB" id="A0A7M7KW48"/>
<evidence type="ECO:0000313" key="2">
    <source>
        <dbReference type="EnsemblMetazoa" id="XP_022671497"/>
    </source>
</evidence>
<evidence type="ECO:0000256" key="1">
    <source>
        <dbReference type="SAM" id="SignalP"/>
    </source>
</evidence>
<protein>
    <submittedName>
        <fullName evidence="2">Uncharacterized protein</fullName>
    </submittedName>
</protein>
<reference evidence="2" key="1">
    <citation type="submission" date="2021-01" db="UniProtKB">
        <authorList>
            <consortium name="EnsemblMetazoa"/>
        </authorList>
    </citation>
    <scope>IDENTIFICATION</scope>
</reference>
<name>A0A7M7KW48_VARDE</name>
<sequence>MERITSQAFSLLLVLNILAVFANAALSTPSGPSSEITVKNHCIERKATLENVDYLQGRIDRGEKLWQRTRKNLETARDGLRHHAEVLQEKISAEGADYRMVCQSTKEVGEPGNALADVEKDKEQR</sequence>
<dbReference type="Proteomes" id="UP000594260">
    <property type="component" value="Unplaced"/>
</dbReference>
<dbReference type="InParanoid" id="A0A7M7KW48"/>